<evidence type="ECO:0000313" key="4">
    <source>
        <dbReference type="Proteomes" id="UP000254924"/>
    </source>
</evidence>
<evidence type="ECO:0000259" key="2">
    <source>
        <dbReference type="Pfam" id="PF25164"/>
    </source>
</evidence>
<dbReference type="PIRSF" id="PIRSF007487">
    <property type="entry name" value="Competence-induced_CoiA_bac"/>
    <property type="match status" value="1"/>
</dbReference>
<dbReference type="InterPro" id="IPR057253">
    <property type="entry name" value="CoiA-like_N"/>
</dbReference>
<evidence type="ECO:0000313" key="3">
    <source>
        <dbReference type="EMBL" id="SUN61269.1"/>
    </source>
</evidence>
<dbReference type="InterPro" id="IPR021176">
    <property type="entry name" value="Competence-induced_CoiA"/>
</dbReference>
<organism evidence="3 4">
    <name type="scientific">Streptococcus hyointestinalis</name>
    <dbReference type="NCBI Taxonomy" id="1337"/>
    <lineage>
        <taxon>Bacteria</taxon>
        <taxon>Bacillati</taxon>
        <taxon>Bacillota</taxon>
        <taxon>Bacilli</taxon>
        <taxon>Lactobacillales</taxon>
        <taxon>Streptococcaceae</taxon>
        <taxon>Streptococcus</taxon>
    </lineage>
</organism>
<dbReference type="Pfam" id="PF25164">
    <property type="entry name" value="CoiA_N"/>
    <property type="match status" value="1"/>
</dbReference>
<dbReference type="Pfam" id="PF06054">
    <property type="entry name" value="CoiA_nuc"/>
    <property type="match status" value="1"/>
</dbReference>
<feature type="domain" description="Competence protein CoiA-like N-terminal" evidence="2">
    <location>
        <begin position="20"/>
        <end position="56"/>
    </location>
</feature>
<dbReference type="AlphaFoldDB" id="A0A380K9I0"/>
<keyword evidence="4" id="KW-1185">Reference proteome</keyword>
<name>A0A380K9I0_9STRE</name>
<evidence type="ECO:0000259" key="1">
    <source>
        <dbReference type="Pfam" id="PF06054"/>
    </source>
</evidence>
<dbReference type="EMBL" id="UHFN01000007">
    <property type="protein sequence ID" value="SUN61269.1"/>
    <property type="molecule type" value="Genomic_DNA"/>
</dbReference>
<accession>A0A380K9I0</accession>
<gene>
    <name evidence="3" type="ORF">NCTC12224_01399</name>
</gene>
<dbReference type="Proteomes" id="UP000254924">
    <property type="component" value="Unassembled WGS sequence"/>
</dbReference>
<protein>
    <submittedName>
        <fullName evidence="3">Competence protein CoiA</fullName>
    </submittedName>
</protein>
<dbReference type="InterPro" id="IPR010330">
    <property type="entry name" value="CoiA_nuc"/>
</dbReference>
<feature type="domain" description="Competence protein CoiA nuclease-like" evidence="1">
    <location>
        <begin position="61"/>
        <end position="184"/>
    </location>
</feature>
<reference evidence="3 4" key="1">
    <citation type="submission" date="2018-06" db="EMBL/GenBank/DDBJ databases">
        <authorList>
            <consortium name="Pathogen Informatics"/>
            <person name="Doyle S."/>
        </authorList>
    </citation>
    <scope>NUCLEOTIDE SEQUENCE [LARGE SCALE GENOMIC DNA]</scope>
    <source>
        <strain evidence="3 4">NCTC12224</strain>
    </source>
</reference>
<sequence>MMLVAHDSDNQLVTVLDGIPEKRDFFCPVCKQPVRLKVGKVMRTHFAHISLEACQFYSENESAEHLGLKAELYKAISKGAKVEVERVLEEIGQIADVFVGERLALEVQCSRLSEKRLIERSKAYQRAGIHVLWLLGEKLWLGKKISPLQEQFLQFSKNMGFYYLELDHKQRLIRLKYLIYQDLKGQVHYLTKTCSFDEDVLSFLRLPYKAQAVSSYSVKQDDKILTYIQRQLYNGNQHWLKEQEKAYLSRGNLLGQPVSAFFPQVRPFDSHKLSLVTDDLTWFYQAFYKYYQKLGASAVQTLYSPAFYGTIKEN</sequence>
<proteinExistence type="predicted"/>